<keyword evidence="2 4" id="KW-0479">Metal-binding</keyword>
<accession>A0A6A5Y5B8</accession>
<keyword evidence="6" id="KW-1133">Transmembrane helix</keyword>
<dbReference type="GO" id="GO:0020037">
    <property type="term" value="F:heme binding"/>
    <property type="evidence" value="ECO:0007669"/>
    <property type="project" value="InterPro"/>
</dbReference>
<dbReference type="Gene3D" id="1.10.630.10">
    <property type="entry name" value="Cytochrome P450"/>
    <property type="match status" value="1"/>
</dbReference>
<dbReference type="PROSITE" id="PS00086">
    <property type="entry name" value="CYTOCHROME_P450"/>
    <property type="match status" value="1"/>
</dbReference>
<dbReference type="PANTHER" id="PTHR24305">
    <property type="entry name" value="CYTOCHROME P450"/>
    <property type="match status" value="1"/>
</dbReference>
<dbReference type="PRINTS" id="PR00385">
    <property type="entry name" value="P450"/>
</dbReference>
<reference evidence="7" key="1">
    <citation type="journal article" date="2020" name="Stud. Mycol.">
        <title>101 Dothideomycetes genomes: a test case for predicting lifestyles and emergence of pathogens.</title>
        <authorList>
            <person name="Haridas S."/>
            <person name="Albert R."/>
            <person name="Binder M."/>
            <person name="Bloem J."/>
            <person name="Labutti K."/>
            <person name="Salamov A."/>
            <person name="Andreopoulos B."/>
            <person name="Baker S."/>
            <person name="Barry K."/>
            <person name="Bills G."/>
            <person name="Bluhm B."/>
            <person name="Cannon C."/>
            <person name="Castanera R."/>
            <person name="Culley D."/>
            <person name="Daum C."/>
            <person name="Ezra D."/>
            <person name="Gonzalez J."/>
            <person name="Henrissat B."/>
            <person name="Kuo A."/>
            <person name="Liang C."/>
            <person name="Lipzen A."/>
            <person name="Lutzoni F."/>
            <person name="Magnuson J."/>
            <person name="Mondo S."/>
            <person name="Nolan M."/>
            <person name="Ohm R."/>
            <person name="Pangilinan J."/>
            <person name="Park H.-J."/>
            <person name="Ramirez L."/>
            <person name="Alfaro M."/>
            <person name="Sun H."/>
            <person name="Tritt A."/>
            <person name="Yoshinaga Y."/>
            <person name="Zwiers L.-H."/>
            <person name="Turgeon B."/>
            <person name="Goodwin S."/>
            <person name="Spatafora J."/>
            <person name="Crous P."/>
            <person name="Grigoriev I."/>
        </authorList>
    </citation>
    <scope>NUCLEOTIDE SEQUENCE</scope>
    <source>
        <strain evidence="7">CBS 175.79</strain>
    </source>
</reference>
<protein>
    <submittedName>
        <fullName evidence="7">Cytochrome P450</fullName>
    </submittedName>
</protein>
<dbReference type="PRINTS" id="PR00463">
    <property type="entry name" value="EP450I"/>
</dbReference>
<dbReference type="Pfam" id="PF00067">
    <property type="entry name" value="p450"/>
    <property type="match status" value="1"/>
</dbReference>
<keyword evidence="4 5" id="KW-0349">Heme</keyword>
<keyword evidence="5" id="KW-0560">Oxidoreductase</keyword>
<evidence type="ECO:0000256" key="1">
    <source>
        <dbReference type="ARBA" id="ARBA00001971"/>
    </source>
</evidence>
<dbReference type="Proteomes" id="UP000799778">
    <property type="component" value="Unassembled WGS sequence"/>
</dbReference>
<dbReference type="SUPFAM" id="SSF48264">
    <property type="entry name" value="Cytochrome P450"/>
    <property type="match status" value="1"/>
</dbReference>
<feature type="transmembrane region" description="Helical" evidence="6">
    <location>
        <begin position="12"/>
        <end position="30"/>
    </location>
</feature>
<dbReference type="PANTHER" id="PTHR24305:SF103">
    <property type="entry name" value="P450, PUTATIVE (EUROFUNG)-RELATED"/>
    <property type="match status" value="1"/>
</dbReference>
<proteinExistence type="inferred from homology"/>
<evidence type="ECO:0000313" key="7">
    <source>
        <dbReference type="EMBL" id="KAF2020413.1"/>
    </source>
</evidence>
<comment type="cofactor">
    <cofactor evidence="1 4">
        <name>heme</name>
        <dbReference type="ChEBI" id="CHEBI:30413"/>
    </cofactor>
</comment>
<keyword evidence="5" id="KW-0503">Monooxygenase</keyword>
<dbReference type="InterPro" id="IPR001128">
    <property type="entry name" value="Cyt_P450"/>
</dbReference>
<evidence type="ECO:0000313" key="8">
    <source>
        <dbReference type="Proteomes" id="UP000799778"/>
    </source>
</evidence>
<dbReference type="AlphaFoldDB" id="A0A6A5Y5B8"/>
<dbReference type="GO" id="GO:0004497">
    <property type="term" value="F:monooxygenase activity"/>
    <property type="evidence" value="ECO:0007669"/>
    <property type="project" value="UniProtKB-KW"/>
</dbReference>
<dbReference type="InterPro" id="IPR002401">
    <property type="entry name" value="Cyt_P450_E_grp-I"/>
</dbReference>
<organism evidence="7 8">
    <name type="scientific">Aaosphaeria arxii CBS 175.79</name>
    <dbReference type="NCBI Taxonomy" id="1450172"/>
    <lineage>
        <taxon>Eukaryota</taxon>
        <taxon>Fungi</taxon>
        <taxon>Dikarya</taxon>
        <taxon>Ascomycota</taxon>
        <taxon>Pezizomycotina</taxon>
        <taxon>Dothideomycetes</taxon>
        <taxon>Pleosporomycetidae</taxon>
        <taxon>Pleosporales</taxon>
        <taxon>Pleosporales incertae sedis</taxon>
        <taxon>Aaosphaeria</taxon>
    </lineage>
</organism>
<keyword evidence="6" id="KW-0472">Membrane</keyword>
<evidence type="ECO:0000256" key="3">
    <source>
        <dbReference type="ARBA" id="ARBA00023004"/>
    </source>
</evidence>
<sequence>MTLIVGTLLPHSPLIAFSVIICIGTGYIIYQRCFHPLAKYPGPALASLSGLWRAYHIYCLDLHEKILQAHRRHGPIVRIGPNHLHFWNAQAVAPIYKSGRKMPKTDFYDAFTAFRPNLFGGRDEDIHSSRRRQLSHGFSQASIQKMESIIEIQIEILIKKLQRFAKTHEIFDLKEVISFYVLDILGEVAFGRPFEAQSADTVPEINAINDHLLLAGIIGSLPCQGLLKAAANWSPVPWMRRLIQSRAKLKQTCSDCVESKRSMQGESRLDMMQHLLSATDPKTGMKLNDDEIKSEAFAMLVAGSHSTAGTTVLLFWHLLHNPKTLAKVEQEIKDVLGDLPEDKIAYPIAGLEASLDYTRSCVQENFRITPVFNMCLWRSTHVAISNHALHHNPDIWGIDDEAFVPDRFMGLEGKAMLQSLIPFSIGHRMCIGRNLGLTNLWKTVTTLLNRFDFETISPDRPVRVESSGIGELRGSFLCRVALKKGE</sequence>
<evidence type="ECO:0000256" key="5">
    <source>
        <dbReference type="RuleBase" id="RU000461"/>
    </source>
</evidence>
<keyword evidence="8" id="KW-1185">Reference proteome</keyword>
<comment type="similarity">
    <text evidence="5">Belongs to the cytochrome P450 family.</text>
</comment>
<dbReference type="InterPro" id="IPR036396">
    <property type="entry name" value="Cyt_P450_sf"/>
</dbReference>
<dbReference type="RefSeq" id="XP_033388752.1">
    <property type="nucleotide sequence ID" value="XM_033533421.1"/>
</dbReference>
<feature type="binding site" description="axial binding residue" evidence="4">
    <location>
        <position position="430"/>
    </location>
    <ligand>
        <name>heme</name>
        <dbReference type="ChEBI" id="CHEBI:30413"/>
    </ligand>
    <ligandPart>
        <name>Fe</name>
        <dbReference type="ChEBI" id="CHEBI:18248"/>
    </ligandPart>
</feature>
<evidence type="ECO:0000256" key="2">
    <source>
        <dbReference type="ARBA" id="ARBA00022723"/>
    </source>
</evidence>
<dbReference type="InterPro" id="IPR017972">
    <property type="entry name" value="Cyt_P450_CS"/>
</dbReference>
<dbReference type="EMBL" id="ML978066">
    <property type="protein sequence ID" value="KAF2020413.1"/>
    <property type="molecule type" value="Genomic_DNA"/>
</dbReference>
<keyword evidence="3 4" id="KW-0408">Iron</keyword>
<dbReference type="InterPro" id="IPR050121">
    <property type="entry name" value="Cytochrome_P450_monoxygenase"/>
</dbReference>
<evidence type="ECO:0000256" key="6">
    <source>
        <dbReference type="SAM" id="Phobius"/>
    </source>
</evidence>
<dbReference type="OrthoDB" id="1470350at2759"/>
<keyword evidence="6" id="KW-0812">Transmembrane</keyword>
<dbReference type="GO" id="GO:0005506">
    <property type="term" value="F:iron ion binding"/>
    <property type="evidence" value="ECO:0007669"/>
    <property type="project" value="InterPro"/>
</dbReference>
<dbReference type="GeneID" id="54290818"/>
<name>A0A6A5Y5B8_9PLEO</name>
<dbReference type="GO" id="GO:0016705">
    <property type="term" value="F:oxidoreductase activity, acting on paired donors, with incorporation or reduction of molecular oxygen"/>
    <property type="evidence" value="ECO:0007669"/>
    <property type="project" value="InterPro"/>
</dbReference>
<evidence type="ECO:0000256" key="4">
    <source>
        <dbReference type="PIRSR" id="PIRSR602401-1"/>
    </source>
</evidence>
<gene>
    <name evidence="7" type="ORF">BU24DRAFT_487043</name>
</gene>